<sequence length="87" mass="9599">MKSTVDLWSVPLIFTQYLKLEKVVDEILEVARLQRTVLSKVGAGRKPASRAARAATRILILLVNFRIIATVSLQAAACAHIRCIVVL</sequence>
<comment type="caution">
    <text evidence="1">The sequence shown here is derived from an EMBL/GenBank/DDBJ whole genome shotgun (WGS) entry which is preliminary data.</text>
</comment>
<protein>
    <submittedName>
        <fullName evidence="1">Uncharacterized protein</fullName>
    </submittedName>
</protein>
<gene>
    <name evidence="1" type="ORF">AVEN_172292_1</name>
</gene>
<accession>A0A4Y2X7B9</accession>
<dbReference type="Proteomes" id="UP000499080">
    <property type="component" value="Unassembled WGS sequence"/>
</dbReference>
<dbReference type="AlphaFoldDB" id="A0A4Y2X7B9"/>
<name>A0A4Y2X7B9_ARAVE</name>
<organism evidence="1 2">
    <name type="scientific">Araneus ventricosus</name>
    <name type="common">Orbweaver spider</name>
    <name type="synonym">Epeira ventricosa</name>
    <dbReference type="NCBI Taxonomy" id="182803"/>
    <lineage>
        <taxon>Eukaryota</taxon>
        <taxon>Metazoa</taxon>
        <taxon>Ecdysozoa</taxon>
        <taxon>Arthropoda</taxon>
        <taxon>Chelicerata</taxon>
        <taxon>Arachnida</taxon>
        <taxon>Araneae</taxon>
        <taxon>Araneomorphae</taxon>
        <taxon>Entelegynae</taxon>
        <taxon>Araneoidea</taxon>
        <taxon>Araneidae</taxon>
        <taxon>Araneus</taxon>
    </lineage>
</organism>
<proteinExistence type="predicted"/>
<reference evidence="1 2" key="1">
    <citation type="journal article" date="2019" name="Sci. Rep.">
        <title>Orb-weaving spider Araneus ventricosus genome elucidates the spidroin gene catalogue.</title>
        <authorList>
            <person name="Kono N."/>
            <person name="Nakamura H."/>
            <person name="Ohtoshi R."/>
            <person name="Moran D.A.P."/>
            <person name="Shinohara A."/>
            <person name="Yoshida Y."/>
            <person name="Fujiwara M."/>
            <person name="Mori M."/>
            <person name="Tomita M."/>
            <person name="Arakawa K."/>
        </authorList>
    </citation>
    <scope>NUCLEOTIDE SEQUENCE [LARGE SCALE GENOMIC DNA]</scope>
</reference>
<dbReference type="EMBL" id="BGPR01072101">
    <property type="protein sequence ID" value="GBO45098.1"/>
    <property type="molecule type" value="Genomic_DNA"/>
</dbReference>
<evidence type="ECO:0000313" key="2">
    <source>
        <dbReference type="Proteomes" id="UP000499080"/>
    </source>
</evidence>
<keyword evidence="2" id="KW-1185">Reference proteome</keyword>
<evidence type="ECO:0000313" key="1">
    <source>
        <dbReference type="EMBL" id="GBO45098.1"/>
    </source>
</evidence>